<dbReference type="OrthoDB" id="529273at2759"/>
<name>A0A0G4IJB5_PLABS</name>
<dbReference type="OMA" id="WNDRTED"/>
<evidence type="ECO:0000313" key="2">
    <source>
        <dbReference type="EMBL" id="CEO95331.1"/>
    </source>
</evidence>
<dbReference type="EMBL" id="CDSF01000013">
    <property type="protein sequence ID" value="CEO95331.1"/>
    <property type="molecule type" value="Genomic_DNA"/>
</dbReference>
<keyword evidence="1" id="KW-0812">Transmembrane</keyword>
<keyword evidence="1" id="KW-0472">Membrane</keyword>
<evidence type="ECO:0000313" key="3">
    <source>
        <dbReference type="Proteomes" id="UP000039324"/>
    </source>
</evidence>
<keyword evidence="3" id="KW-1185">Reference proteome</keyword>
<dbReference type="AlphaFoldDB" id="A0A0G4IJB5"/>
<reference evidence="2 3" key="1">
    <citation type="submission" date="2015-02" db="EMBL/GenBank/DDBJ databases">
        <authorList>
            <person name="Chooi Y.-H."/>
        </authorList>
    </citation>
    <scope>NUCLEOTIDE SEQUENCE [LARGE SCALE GENOMIC DNA]</scope>
    <source>
        <strain evidence="2">E3</strain>
    </source>
</reference>
<proteinExistence type="predicted"/>
<protein>
    <recommendedName>
        <fullName evidence="4">Glycosyltransferase family 61 protein</fullName>
    </recommendedName>
</protein>
<keyword evidence="1" id="KW-1133">Transmembrane helix</keyword>
<evidence type="ECO:0008006" key="4">
    <source>
        <dbReference type="Google" id="ProtNLM"/>
    </source>
</evidence>
<gene>
    <name evidence="2" type="ORF">PBRA_004097</name>
</gene>
<organism evidence="2 3">
    <name type="scientific">Plasmodiophora brassicae</name>
    <name type="common">Clubroot disease agent</name>
    <dbReference type="NCBI Taxonomy" id="37360"/>
    <lineage>
        <taxon>Eukaryota</taxon>
        <taxon>Sar</taxon>
        <taxon>Rhizaria</taxon>
        <taxon>Endomyxa</taxon>
        <taxon>Phytomyxea</taxon>
        <taxon>Plasmodiophorida</taxon>
        <taxon>Plasmodiophoridae</taxon>
        <taxon>Plasmodiophora</taxon>
    </lineage>
</organism>
<evidence type="ECO:0000256" key="1">
    <source>
        <dbReference type="SAM" id="Phobius"/>
    </source>
</evidence>
<accession>A0A0G4IJB5</accession>
<feature type="transmembrane region" description="Helical" evidence="1">
    <location>
        <begin position="12"/>
        <end position="34"/>
    </location>
</feature>
<dbReference type="Proteomes" id="UP000039324">
    <property type="component" value="Unassembled WGS sequence"/>
</dbReference>
<sequence length="434" mass="48906">MRTLYAHRGVVIAFLVTYTLATSVVLLLQARVLVVAPTTAPPSVVSKFLCVGETFQEDAWKYRSCHLQSVCYDGNAAGVFTFHVDPGRPGRSAPAPGQLAVSASPLGCTHPAVRWEPVVVHAPVEDDVDWAEDIPHVLAVEYNGSNFGHVLGDSVLPWWRLLDMFGFGHDEFQPVHMEVDPLFKYSCAWQVREKWIRDASICDELYRKVAVPFAKRGLLSLQQHYNRTGRRRRVCFRNLFAGIGMLSDHGHDHTVHGRYAEHADLHMVGGGPMVWGFRDEYMRRLGLDSNAQPLPGANDVVFVARTSQHRAWYDAERAQAYLENEFRDRGVQVRRPLEFNTLPMKLQVELVSTARVLVTFPGGSSYIAMFLPRGSTLIFVFSHESDGRQDYPLWGNLAHVNVVWIEGNYSSSSREVVFDHAQLSRAVETALLYQ</sequence>